<evidence type="ECO:0000256" key="1">
    <source>
        <dbReference type="ARBA" id="ARBA00023125"/>
    </source>
</evidence>
<dbReference type="EMBL" id="UYIG01000123">
    <property type="protein sequence ID" value="VDG28724.1"/>
    <property type="molecule type" value="Genomic_DNA"/>
</dbReference>
<dbReference type="GO" id="GO:0006355">
    <property type="term" value="P:regulation of DNA-templated transcription"/>
    <property type="evidence" value="ECO:0007669"/>
    <property type="project" value="UniProtKB-ARBA"/>
</dbReference>
<organism evidence="4 5">
    <name type="scientific">Lactiplantibacillus mudanjiangensis</name>
    <dbReference type="NCBI Taxonomy" id="1296538"/>
    <lineage>
        <taxon>Bacteria</taxon>
        <taxon>Bacillati</taxon>
        <taxon>Bacillota</taxon>
        <taxon>Bacilli</taxon>
        <taxon>Lactobacillales</taxon>
        <taxon>Lactobacillaceae</taxon>
        <taxon>Lactiplantibacillus</taxon>
    </lineage>
</organism>
<sequence>MQVNNLETLFKKTLAKSKLTAKQQAVLQVSLNLFSEQGFDGTSTSEIAKAAGVSEGTVFKQFKTKAGILEALLNPVLDDVLPMAAGEFLTEMNQSDLPNFQQLLQYMIADRMKFVLENQKQIRVFAQEIIRNPKIIQTLQVRAAAMIKGEAGDFLQQYKDSGQLVDWPSGRIIQYLLGTIISYVAPQVLLVPTKDFDIQQASTEAAEFLARGLAPQN</sequence>
<evidence type="ECO:0000313" key="5">
    <source>
        <dbReference type="Proteomes" id="UP000289996"/>
    </source>
</evidence>
<reference evidence="4 5" key="1">
    <citation type="submission" date="2018-11" db="EMBL/GenBank/DDBJ databases">
        <authorList>
            <person name="Wuyts S."/>
        </authorList>
    </citation>
    <scope>NUCLEOTIDE SEQUENCE [LARGE SCALE GENOMIC DNA]</scope>
    <source>
        <strain evidence="4">Lactobacillus mudanjiangensis AMBF249</strain>
    </source>
</reference>
<dbReference type="PANTHER" id="PTHR30055">
    <property type="entry name" value="HTH-TYPE TRANSCRIPTIONAL REGULATOR RUTR"/>
    <property type="match status" value="1"/>
</dbReference>
<dbReference type="OrthoDB" id="9780824at2"/>
<dbReference type="InterPro" id="IPR036271">
    <property type="entry name" value="Tet_transcr_reg_TetR-rel_C_sf"/>
</dbReference>
<dbReference type="PROSITE" id="PS50977">
    <property type="entry name" value="HTH_TETR_2"/>
    <property type="match status" value="1"/>
</dbReference>
<dbReference type="RefSeq" id="WP_130851835.1">
    <property type="nucleotide sequence ID" value="NZ_UYIG01000123.1"/>
</dbReference>
<dbReference type="PANTHER" id="PTHR30055:SF222">
    <property type="entry name" value="REGULATORY PROTEIN"/>
    <property type="match status" value="1"/>
</dbReference>
<protein>
    <submittedName>
        <fullName evidence="4">TetR/AcrR family transcriptional regulator [Lactobacillus sp.]</fullName>
    </submittedName>
</protein>
<feature type="DNA-binding region" description="H-T-H motif" evidence="2">
    <location>
        <begin position="43"/>
        <end position="62"/>
    </location>
</feature>
<feature type="domain" description="HTH tetR-type" evidence="3">
    <location>
        <begin position="20"/>
        <end position="80"/>
    </location>
</feature>
<gene>
    <name evidence="4" type="ORF">MUDAN_MDHGFNIF_03131</name>
</gene>
<dbReference type="Gene3D" id="1.10.357.10">
    <property type="entry name" value="Tetracycline Repressor, domain 2"/>
    <property type="match status" value="1"/>
</dbReference>
<dbReference type="Pfam" id="PF00440">
    <property type="entry name" value="TetR_N"/>
    <property type="match status" value="1"/>
</dbReference>
<evidence type="ECO:0000313" key="4">
    <source>
        <dbReference type="EMBL" id="VDG28724.1"/>
    </source>
</evidence>
<proteinExistence type="predicted"/>
<keyword evidence="5" id="KW-1185">Reference proteome</keyword>
<keyword evidence="1 2" id="KW-0238">DNA-binding</keyword>
<name>A0A660E3N1_9LACO</name>
<dbReference type="AlphaFoldDB" id="A0A660E3N1"/>
<dbReference type="InterPro" id="IPR001647">
    <property type="entry name" value="HTH_TetR"/>
</dbReference>
<dbReference type="GO" id="GO:0003677">
    <property type="term" value="F:DNA binding"/>
    <property type="evidence" value="ECO:0007669"/>
    <property type="project" value="UniProtKB-UniRule"/>
</dbReference>
<dbReference type="PRINTS" id="PR00455">
    <property type="entry name" value="HTHTETR"/>
</dbReference>
<dbReference type="Proteomes" id="UP000289996">
    <property type="component" value="Unassembled WGS sequence"/>
</dbReference>
<dbReference type="SUPFAM" id="SSF48498">
    <property type="entry name" value="Tetracyclin repressor-like, C-terminal domain"/>
    <property type="match status" value="1"/>
</dbReference>
<dbReference type="InterPro" id="IPR050109">
    <property type="entry name" value="HTH-type_TetR-like_transc_reg"/>
</dbReference>
<accession>A0A660E3N1</accession>
<dbReference type="InterPro" id="IPR009057">
    <property type="entry name" value="Homeodomain-like_sf"/>
</dbReference>
<dbReference type="SUPFAM" id="SSF46689">
    <property type="entry name" value="Homeodomain-like"/>
    <property type="match status" value="1"/>
</dbReference>
<evidence type="ECO:0000256" key="2">
    <source>
        <dbReference type="PROSITE-ProRule" id="PRU00335"/>
    </source>
</evidence>
<evidence type="ECO:0000259" key="3">
    <source>
        <dbReference type="PROSITE" id="PS50977"/>
    </source>
</evidence>